<dbReference type="InterPro" id="IPR058240">
    <property type="entry name" value="rSAM_sf"/>
</dbReference>
<proteinExistence type="predicted"/>
<comment type="caution">
    <text evidence="5">The sequence shown here is derived from an EMBL/GenBank/DDBJ whole genome shotgun (WGS) entry which is preliminary data.</text>
</comment>
<dbReference type="PANTHER" id="PTHR43432:SF3">
    <property type="entry name" value="SLR0285 PROTEIN"/>
    <property type="match status" value="1"/>
</dbReference>
<dbReference type="SFLD" id="SFLDG01084">
    <property type="entry name" value="Uncharacterised_Radical_SAM_Su"/>
    <property type="match status" value="1"/>
</dbReference>
<dbReference type="SFLD" id="SFLDS00029">
    <property type="entry name" value="Radical_SAM"/>
    <property type="match status" value="1"/>
</dbReference>
<dbReference type="Proteomes" id="UP000238196">
    <property type="component" value="Unassembled WGS sequence"/>
</dbReference>
<protein>
    <submittedName>
        <fullName evidence="5">Radical SAM protein</fullName>
    </submittedName>
</protein>
<dbReference type="AlphaFoldDB" id="A0A2S5KY85"/>
<dbReference type="InterPro" id="IPR040086">
    <property type="entry name" value="MJ0683-like"/>
</dbReference>
<evidence type="ECO:0000256" key="3">
    <source>
        <dbReference type="ARBA" id="ARBA00023014"/>
    </source>
</evidence>
<dbReference type="InterPro" id="IPR006638">
    <property type="entry name" value="Elp3/MiaA/NifB-like_rSAM"/>
</dbReference>
<dbReference type="Gene3D" id="3.80.30.30">
    <property type="match status" value="1"/>
</dbReference>
<dbReference type="EMBL" id="PRLP01000001">
    <property type="protein sequence ID" value="PPC79469.1"/>
    <property type="molecule type" value="Genomic_DNA"/>
</dbReference>
<feature type="domain" description="Elp3/MiaA/NifB-like radical SAM core" evidence="4">
    <location>
        <begin position="60"/>
        <end position="284"/>
    </location>
</feature>
<evidence type="ECO:0000256" key="1">
    <source>
        <dbReference type="ARBA" id="ARBA00022723"/>
    </source>
</evidence>
<dbReference type="SMART" id="SM00729">
    <property type="entry name" value="Elp3"/>
    <property type="match status" value="1"/>
</dbReference>
<dbReference type="GO" id="GO:0046872">
    <property type="term" value="F:metal ion binding"/>
    <property type="evidence" value="ECO:0007669"/>
    <property type="project" value="UniProtKB-KW"/>
</dbReference>
<dbReference type="InterPro" id="IPR007197">
    <property type="entry name" value="rSAM"/>
</dbReference>
<keyword evidence="2" id="KW-0408">Iron</keyword>
<dbReference type="PANTHER" id="PTHR43432">
    <property type="entry name" value="SLR0285 PROTEIN"/>
    <property type="match status" value="1"/>
</dbReference>
<dbReference type="CDD" id="cd01335">
    <property type="entry name" value="Radical_SAM"/>
    <property type="match status" value="1"/>
</dbReference>
<dbReference type="Pfam" id="PF04055">
    <property type="entry name" value="Radical_SAM"/>
    <property type="match status" value="1"/>
</dbReference>
<reference evidence="5 6" key="1">
    <citation type="submission" date="2018-02" db="EMBL/GenBank/DDBJ databases">
        <title>novel marine gammaproteobacteria from coastal saline agro ecosystem.</title>
        <authorList>
            <person name="Krishnan R."/>
            <person name="Ramesh Kumar N."/>
        </authorList>
    </citation>
    <scope>NUCLEOTIDE SEQUENCE [LARGE SCALE GENOMIC DNA]</scope>
    <source>
        <strain evidence="5 6">228</strain>
    </source>
</reference>
<dbReference type="SUPFAM" id="SSF102114">
    <property type="entry name" value="Radical SAM enzymes"/>
    <property type="match status" value="1"/>
</dbReference>
<sequence length="347" mass="39326">MRHRGALNNPHNRFHGQSLEQVDDGWYHDAAEDQRSIATEVRQETSKSILSRNTSPDIPFDVSLNPYRGCEHGCIYCFARPSHAYWDMSPGLDFETRLIYKHNAARLLEETLQKPGYQCQVIALGANTDAYQPIESQYRLTRSLLEVCRRFKQPFSVVTKGALILRDLDILQEMASEQLCAVYISLTSLDDTLRSTLEPRAATVTARLKVIERLAKAGVPVGVMMAPIIPALNDVEIERLLQAVAGAGATSANYVLLRLPLEVSPLFQDWLQQHYPQRADHIMSLVRQTRDGKDYDASFGTRMRGTGQFADLIAQRFRLACKRYGLNQRRLPLDCSRFQAPGQMSLW</sequence>
<accession>A0A2S5KY85</accession>
<organism evidence="5 6">
    <name type="scientific">Proteobacteria bacterium 228</name>
    <dbReference type="NCBI Taxonomy" id="2083153"/>
    <lineage>
        <taxon>Bacteria</taxon>
        <taxon>Pseudomonadati</taxon>
        <taxon>Pseudomonadota</taxon>
    </lineage>
</organism>
<keyword evidence="1" id="KW-0479">Metal-binding</keyword>
<dbReference type="GO" id="GO:0003824">
    <property type="term" value="F:catalytic activity"/>
    <property type="evidence" value="ECO:0007669"/>
    <property type="project" value="InterPro"/>
</dbReference>
<dbReference type="NCBIfam" id="NF033668">
    <property type="entry name" value="rSAM_PA0069"/>
    <property type="match status" value="1"/>
</dbReference>
<evidence type="ECO:0000313" key="5">
    <source>
        <dbReference type="EMBL" id="PPC79469.1"/>
    </source>
</evidence>
<evidence type="ECO:0000256" key="2">
    <source>
        <dbReference type="ARBA" id="ARBA00023004"/>
    </source>
</evidence>
<name>A0A2S5KY85_9PROT</name>
<dbReference type="GO" id="GO:0051536">
    <property type="term" value="F:iron-sulfur cluster binding"/>
    <property type="evidence" value="ECO:0007669"/>
    <property type="project" value="UniProtKB-KW"/>
</dbReference>
<evidence type="ECO:0000313" key="6">
    <source>
        <dbReference type="Proteomes" id="UP000238196"/>
    </source>
</evidence>
<keyword evidence="3" id="KW-0411">Iron-sulfur</keyword>
<evidence type="ECO:0000259" key="4">
    <source>
        <dbReference type="SMART" id="SM00729"/>
    </source>
</evidence>
<gene>
    <name evidence="5" type="ORF">C4K68_00450</name>
</gene>
<dbReference type="OrthoDB" id="5288665at2"/>